<dbReference type="InterPro" id="IPR003593">
    <property type="entry name" value="AAA+_ATPase"/>
</dbReference>
<dbReference type="PANTHER" id="PTHR42711:SF5">
    <property type="entry name" value="ABC TRANSPORTER ATP-BINDING PROTEIN NATA"/>
    <property type="match status" value="1"/>
</dbReference>
<dbReference type="InterPro" id="IPR003439">
    <property type="entry name" value="ABC_transporter-like_ATP-bd"/>
</dbReference>
<dbReference type="EMBL" id="FNAD01000020">
    <property type="protein sequence ID" value="SDE40631.1"/>
    <property type="molecule type" value="Genomic_DNA"/>
</dbReference>
<keyword evidence="9" id="KW-1185">Reference proteome</keyword>
<dbReference type="Proteomes" id="UP000198949">
    <property type="component" value="Unassembled WGS sequence"/>
</dbReference>
<dbReference type="Gene3D" id="3.40.50.300">
    <property type="entry name" value="P-loop containing nucleotide triphosphate hydrolases"/>
    <property type="match status" value="1"/>
</dbReference>
<name>A0A1G7CN18_9ACTN</name>
<evidence type="ECO:0000256" key="6">
    <source>
        <dbReference type="ARBA" id="ARBA00023251"/>
    </source>
</evidence>
<dbReference type="SUPFAM" id="SSF52540">
    <property type="entry name" value="P-loop containing nucleoside triphosphate hydrolases"/>
    <property type="match status" value="1"/>
</dbReference>
<dbReference type="GO" id="GO:0005524">
    <property type="term" value="F:ATP binding"/>
    <property type="evidence" value="ECO:0007669"/>
    <property type="project" value="UniProtKB-KW"/>
</dbReference>
<keyword evidence="3" id="KW-0813">Transport</keyword>
<dbReference type="Pfam" id="PF00005">
    <property type="entry name" value="ABC_tran"/>
    <property type="match status" value="1"/>
</dbReference>
<accession>A0A1G7CN18</accession>
<evidence type="ECO:0000256" key="3">
    <source>
        <dbReference type="ARBA" id="ARBA00022448"/>
    </source>
</evidence>
<dbReference type="GO" id="GO:0046677">
    <property type="term" value="P:response to antibiotic"/>
    <property type="evidence" value="ECO:0007669"/>
    <property type="project" value="UniProtKB-KW"/>
</dbReference>
<evidence type="ECO:0000313" key="8">
    <source>
        <dbReference type="EMBL" id="SDE40631.1"/>
    </source>
</evidence>
<evidence type="ECO:0000256" key="1">
    <source>
        <dbReference type="ARBA" id="ARBA00004202"/>
    </source>
</evidence>
<keyword evidence="4" id="KW-0547">Nucleotide-binding</keyword>
<dbReference type="STRING" id="58114.SAMN05216270_12078"/>
<evidence type="ECO:0000259" key="7">
    <source>
        <dbReference type="PROSITE" id="PS50893"/>
    </source>
</evidence>
<evidence type="ECO:0000313" key="9">
    <source>
        <dbReference type="Proteomes" id="UP000198949"/>
    </source>
</evidence>
<dbReference type="PROSITE" id="PS00211">
    <property type="entry name" value="ABC_TRANSPORTER_1"/>
    <property type="match status" value="1"/>
</dbReference>
<dbReference type="GO" id="GO:0005886">
    <property type="term" value="C:plasma membrane"/>
    <property type="evidence" value="ECO:0007669"/>
    <property type="project" value="UniProtKB-SubCell"/>
</dbReference>
<evidence type="ECO:0000256" key="2">
    <source>
        <dbReference type="ARBA" id="ARBA00005417"/>
    </source>
</evidence>
<dbReference type="InterPro" id="IPR050763">
    <property type="entry name" value="ABC_transporter_ATP-binding"/>
</dbReference>
<dbReference type="GO" id="GO:0016887">
    <property type="term" value="F:ATP hydrolysis activity"/>
    <property type="evidence" value="ECO:0007669"/>
    <property type="project" value="InterPro"/>
</dbReference>
<gene>
    <name evidence="8" type="ORF">SAMN05216270_12078</name>
</gene>
<reference evidence="9" key="1">
    <citation type="submission" date="2016-10" db="EMBL/GenBank/DDBJ databases">
        <authorList>
            <person name="Varghese N."/>
            <person name="Submissions S."/>
        </authorList>
    </citation>
    <scope>NUCLEOTIDE SEQUENCE [LARGE SCALE GENOMIC DNA]</scope>
    <source>
        <strain evidence="9">CGMCC 4.3516</strain>
    </source>
</reference>
<comment type="similarity">
    <text evidence="2">Belongs to the ABC transporter superfamily.</text>
</comment>
<organism evidence="8 9">
    <name type="scientific">Glycomyces harbinensis</name>
    <dbReference type="NCBI Taxonomy" id="58114"/>
    <lineage>
        <taxon>Bacteria</taxon>
        <taxon>Bacillati</taxon>
        <taxon>Actinomycetota</taxon>
        <taxon>Actinomycetes</taxon>
        <taxon>Glycomycetales</taxon>
        <taxon>Glycomycetaceae</taxon>
        <taxon>Glycomyces</taxon>
    </lineage>
</organism>
<dbReference type="AlphaFoldDB" id="A0A1G7CN18"/>
<feature type="domain" description="ABC transporter" evidence="7">
    <location>
        <begin position="2"/>
        <end position="229"/>
    </location>
</feature>
<dbReference type="RefSeq" id="WP_091040179.1">
    <property type="nucleotide sequence ID" value="NZ_FNAD01000020.1"/>
</dbReference>
<evidence type="ECO:0000256" key="4">
    <source>
        <dbReference type="ARBA" id="ARBA00022741"/>
    </source>
</evidence>
<evidence type="ECO:0000256" key="5">
    <source>
        <dbReference type="ARBA" id="ARBA00022840"/>
    </source>
</evidence>
<comment type="subcellular location">
    <subcellularLocation>
        <location evidence="1">Cell membrane</location>
        <topology evidence="1">Peripheral membrane protein</topology>
    </subcellularLocation>
</comment>
<dbReference type="Pfam" id="PF13732">
    <property type="entry name" value="DrrA1-3_C"/>
    <property type="match status" value="1"/>
</dbReference>
<dbReference type="InterPro" id="IPR025302">
    <property type="entry name" value="DrrA1/2-like_C"/>
</dbReference>
<dbReference type="SMART" id="SM00382">
    <property type="entry name" value="AAA"/>
    <property type="match status" value="1"/>
</dbReference>
<keyword evidence="6" id="KW-0046">Antibiotic resistance</keyword>
<proteinExistence type="inferred from homology"/>
<dbReference type="OrthoDB" id="9804819at2"/>
<dbReference type="InterPro" id="IPR027417">
    <property type="entry name" value="P-loop_NTPase"/>
</dbReference>
<protein>
    <submittedName>
        <fullName evidence="8">ABC-2 type transport system ATP-binding protein</fullName>
    </submittedName>
</protein>
<sequence>MLEIKDLHKRFGDTLALDGVSLSAAPGEVVGFVGANGAGKTTTMRIAMGVLAADSGQIVYDGAPLGVEQRRRFGYMPSERGLYPKMKTGEQVAYFGELHGMSKTEARRSAGELLEQLNLTDRAGDFVQDLSLGNQQRVQLAVSLVHDPEVLILDEPFSGLDPIAVDVMGAALRDRAAAGAPVIFSSHQLDLIERLCDSVSIIGNGKIIAAGGVEELKAKEVKQLRVSVETDEDLTGRLPGTVTRDGDDYLVEDSPDDQEVLRIAAAAGRITRFAYDQPTIAEIFREAVTR</sequence>
<dbReference type="PANTHER" id="PTHR42711">
    <property type="entry name" value="ABC TRANSPORTER ATP-BINDING PROTEIN"/>
    <property type="match status" value="1"/>
</dbReference>
<dbReference type="InterPro" id="IPR017871">
    <property type="entry name" value="ABC_transporter-like_CS"/>
</dbReference>
<keyword evidence="5 8" id="KW-0067">ATP-binding</keyword>
<dbReference type="PROSITE" id="PS50893">
    <property type="entry name" value="ABC_TRANSPORTER_2"/>
    <property type="match status" value="1"/>
</dbReference>